<evidence type="ECO:0000259" key="7">
    <source>
        <dbReference type="Pfam" id="PF13472"/>
    </source>
</evidence>
<dbReference type="InterPro" id="IPR051801">
    <property type="entry name" value="GH28_Enzymes"/>
</dbReference>
<sequence>MKFLQLLLLSLVGLAPAPPPPTVFLIGDSTMSDKPLEDNPERGWGQMIPQFFQPGMTIRNYAVNGRSTKSFINEHRWDSVLAQLKSGDWVLIQFGHNDGKQDDSIRYAAPQGAYKSNLERFVKEARAKGANPILITPVARRKFRGGKLEDTHGEYPVVVRAVAKAMKVPLVDLQQSSSELLTAAGESASAKLFKSTPAGHYKSLPKGVEDNTHFNGYGATKMAALVAAALNNQHIALADYLRKSPFEGKYSYELPLIYEPHFKLDTFNIVQYGAKADGITLNSKSINDAITACSNNGGGVVYIPSGLWMTGPVVLKSNVNLHLAANAVLQFTTDFDQYPLVKTTYEGLEAMRCQAPIWAVDQENIAITGNGIIDGGGDAWRIVKKGKLTDSQWKNLVQSGGLLGEDKETWYPSAKSQLGSKTNLPGVLTGDTKEADFLAYKDFLRPNMVSITSCKNVLLEGVTFQNSPAWCLHPLLCENITLRGIYAKNPWYAQNGDGVDLESCSYAQILDCTFDVGDDGICVKSGRDEQGRKRGKPTENLVVKNCTVYHAHGGFVIGSEMSGGAKNIYVSDCSFLGTDIGLRFKTTRGRGGVVENIYISNINMKDIPGEAILFDMYYMAKDPVPLAGEVRNGPKIEKLPVTDATPVFRNFFIDNVACNGAKKAVFIRGLPEMPISNIHLKNMTISADEGISCMEATGIHFTNVYVVTRSGKEPLLQRNATNVTFRDSKYKDLKNKPAEDHALQN</sequence>
<dbReference type="Gene3D" id="3.40.50.1110">
    <property type="entry name" value="SGNH hydrolase"/>
    <property type="match status" value="1"/>
</dbReference>
<feature type="domain" description="Rhamnogalacturonase A/B/Epimerase-like pectate lyase" evidence="6">
    <location>
        <begin position="267"/>
        <end position="343"/>
    </location>
</feature>
<dbReference type="PANTHER" id="PTHR31339:SF9">
    <property type="entry name" value="PLASMIN AND FIBRONECTIN-BINDING PROTEIN A"/>
    <property type="match status" value="1"/>
</dbReference>
<dbReference type="Proteomes" id="UP000249819">
    <property type="component" value="Unassembled WGS sequence"/>
</dbReference>
<keyword evidence="9" id="KW-1185">Reference proteome</keyword>
<name>A0A327VQL1_9BACT</name>
<dbReference type="PANTHER" id="PTHR31339">
    <property type="entry name" value="PECTIN LYASE-RELATED"/>
    <property type="match status" value="1"/>
</dbReference>
<accession>A0A327VQL1</accession>
<dbReference type="GO" id="GO:0005975">
    <property type="term" value="P:carbohydrate metabolic process"/>
    <property type="evidence" value="ECO:0007669"/>
    <property type="project" value="InterPro"/>
</dbReference>
<dbReference type="InterPro" id="IPR024535">
    <property type="entry name" value="RHGA/B-epi-like_pectate_lyase"/>
</dbReference>
<dbReference type="InterPro" id="IPR006626">
    <property type="entry name" value="PbH1"/>
</dbReference>
<evidence type="ECO:0000256" key="2">
    <source>
        <dbReference type="ARBA" id="ARBA00022801"/>
    </source>
</evidence>
<dbReference type="EMBL" id="QLMA01000007">
    <property type="protein sequence ID" value="RAJ77471.1"/>
    <property type="molecule type" value="Genomic_DNA"/>
</dbReference>
<dbReference type="InterPro" id="IPR000743">
    <property type="entry name" value="Glyco_hydro_28"/>
</dbReference>
<dbReference type="Pfam" id="PF13472">
    <property type="entry name" value="Lipase_GDSL_2"/>
    <property type="match status" value="1"/>
</dbReference>
<reference evidence="8 9" key="1">
    <citation type="submission" date="2018-06" db="EMBL/GenBank/DDBJ databases">
        <title>Genomic Encyclopedia of Archaeal and Bacterial Type Strains, Phase II (KMG-II): from individual species to whole genera.</title>
        <authorList>
            <person name="Goeker M."/>
        </authorList>
    </citation>
    <scope>NUCLEOTIDE SEQUENCE [LARGE SCALE GENOMIC DNA]</scope>
    <source>
        <strain evidence="8 9">DSM 29821</strain>
    </source>
</reference>
<organism evidence="8 9">
    <name type="scientific">Chitinophaga dinghuensis</name>
    <dbReference type="NCBI Taxonomy" id="1539050"/>
    <lineage>
        <taxon>Bacteria</taxon>
        <taxon>Pseudomonadati</taxon>
        <taxon>Bacteroidota</taxon>
        <taxon>Chitinophagia</taxon>
        <taxon>Chitinophagales</taxon>
        <taxon>Chitinophagaceae</taxon>
        <taxon>Chitinophaga</taxon>
    </lineage>
</organism>
<feature type="signal peptide" evidence="5">
    <location>
        <begin position="1"/>
        <end position="17"/>
    </location>
</feature>
<dbReference type="AlphaFoldDB" id="A0A327VQL1"/>
<dbReference type="InterPro" id="IPR013830">
    <property type="entry name" value="SGNH_hydro"/>
</dbReference>
<dbReference type="InterPro" id="IPR012334">
    <property type="entry name" value="Pectin_lyas_fold"/>
</dbReference>
<dbReference type="GO" id="GO:0004650">
    <property type="term" value="F:polygalacturonase activity"/>
    <property type="evidence" value="ECO:0007669"/>
    <property type="project" value="InterPro"/>
</dbReference>
<dbReference type="GO" id="GO:0016788">
    <property type="term" value="F:hydrolase activity, acting on ester bonds"/>
    <property type="evidence" value="ECO:0007669"/>
    <property type="project" value="UniProtKB-ARBA"/>
</dbReference>
<comment type="caution">
    <text evidence="8">The sequence shown here is derived from an EMBL/GenBank/DDBJ whole genome shotgun (WGS) entry which is preliminary data.</text>
</comment>
<dbReference type="InterPro" id="IPR037459">
    <property type="entry name" value="RhgT-like"/>
</dbReference>
<dbReference type="InterPro" id="IPR036514">
    <property type="entry name" value="SGNH_hydro_sf"/>
</dbReference>
<evidence type="ECO:0000313" key="8">
    <source>
        <dbReference type="EMBL" id="RAJ77471.1"/>
    </source>
</evidence>
<dbReference type="Pfam" id="PF00295">
    <property type="entry name" value="Glyco_hydro_28"/>
    <property type="match status" value="1"/>
</dbReference>
<keyword evidence="3 4" id="KW-0326">Glycosidase</keyword>
<dbReference type="Gene3D" id="2.160.20.10">
    <property type="entry name" value="Single-stranded right-handed beta-helix, Pectin lyase-like"/>
    <property type="match status" value="1"/>
</dbReference>
<keyword evidence="2 4" id="KW-0378">Hydrolase</keyword>
<dbReference type="OrthoDB" id="9795222at2"/>
<dbReference type="SMART" id="SM00710">
    <property type="entry name" value="PbH1"/>
    <property type="match status" value="7"/>
</dbReference>
<feature type="domain" description="SGNH hydrolase-type esterase" evidence="7">
    <location>
        <begin position="25"/>
        <end position="189"/>
    </location>
</feature>
<dbReference type="InterPro" id="IPR011050">
    <property type="entry name" value="Pectin_lyase_fold/virulence"/>
</dbReference>
<gene>
    <name evidence="8" type="ORF">CLV59_107238</name>
</gene>
<proteinExistence type="inferred from homology"/>
<dbReference type="CDD" id="cd01821">
    <property type="entry name" value="Rhamnogalacturan_acetylesterase_like"/>
    <property type="match status" value="1"/>
</dbReference>
<evidence type="ECO:0000256" key="4">
    <source>
        <dbReference type="RuleBase" id="RU361169"/>
    </source>
</evidence>
<keyword evidence="5" id="KW-0732">Signal</keyword>
<dbReference type="SUPFAM" id="SSF52266">
    <property type="entry name" value="SGNH hydrolase"/>
    <property type="match status" value="1"/>
</dbReference>
<evidence type="ECO:0000259" key="6">
    <source>
        <dbReference type="Pfam" id="PF12708"/>
    </source>
</evidence>
<protein>
    <submittedName>
        <fullName evidence="8">DNA sulfur modification protein DndE</fullName>
    </submittedName>
</protein>
<evidence type="ECO:0000256" key="5">
    <source>
        <dbReference type="SAM" id="SignalP"/>
    </source>
</evidence>
<evidence type="ECO:0000256" key="1">
    <source>
        <dbReference type="ARBA" id="ARBA00008834"/>
    </source>
</evidence>
<dbReference type="SUPFAM" id="SSF51126">
    <property type="entry name" value="Pectin lyase-like"/>
    <property type="match status" value="1"/>
</dbReference>
<dbReference type="Pfam" id="PF12708">
    <property type="entry name" value="Pect-lyase_RHGA_epim"/>
    <property type="match status" value="1"/>
</dbReference>
<evidence type="ECO:0000256" key="3">
    <source>
        <dbReference type="ARBA" id="ARBA00023295"/>
    </source>
</evidence>
<evidence type="ECO:0000313" key="9">
    <source>
        <dbReference type="Proteomes" id="UP000249819"/>
    </source>
</evidence>
<feature type="chain" id="PRO_5016302304" evidence="5">
    <location>
        <begin position="18"/>
        <end position="745"/>
    </location>
</feature>
<dbReference type="RefSeq" id="WP_111594057.1">
    <property type="nucleotide sequence ID" value="NZ_QLMA01000007.1"/>
</dbReference>
<comment type="similarity">
    <text evidence="1 4">Belongs to the glycosyl hydrolase 28 family.</text>
</comment>